<dbReference type="CDD" id="cd01275">
    <property type="entry name" value="FHIT"/>
    <property type="match status" value="1"/>
</dbReference>
<feature type="binding site" evidence="3">
    <location>
        <position position="122"/>
    </location>
    <ligand>
        <name>substrate</name>
    </ligand>
</feature>
<protein>
    <submittedName>
        <fullName evidence="6">HIT family hydrolase</fullName>
    </submittedName>
</protein>
<reference evidence="6 7" key="1">
    <citation type="submission" date="2015-07" db="EMBL/GenBank/DDBJ databases">
        <title>Genome sequence of Leptolinea tardivitalis DSM 16556.</title>
        <authorList>
            <person name="Hemp J."/>
            <person name="Ward L.M."/>
            <person name="Pace L.A."/>
            <person name="Fischer W.W."/>
        </authorList>
    </citation>
    <scope>NUCLEOTIDE SEQUENCE [LARGE SCALE GENOMIC DNA]</scope>
    <source>
        <strain evidence="6 7">YMTK-2</strain>
    </source>
</reference>
<keyword evidence="1" id="KW-0547">Nucleotide-binding</keyword>
<evidence type="ECO:0000256" key="2">
    <source>
        <dbReference type="PIRSR" id="PIRSR639383-1"/>
    </source>
</evidence>
<keyword evidence="7" id="KW-1185">Reference proteome</keyword>
<name>A0A0N8GLU1_9CHLR</name>
<dbReference type="GO" id="GO:0000166">
    <property type="term" value="F:nucleotide binding"/>
    <property type="evidence" value="ECO:0007669"/>
    <property type="project" value="UniProtKB-KW"/>
</dbReference>
<evidence type="ECO:0000313" key="7">
    <source>
        <dbReference type="Proteomes" id="UP000050430"/>
    </source>
</evidence>
<evidence type="ECO:0000313" key="6">
    <source>
        <dbReference type="EMBL" id="KPL73442.1"/>
    </source>
</evidence>
<dbReference type="AlphaFoldDB" id="A0A0N8GLU1"/>
<feature type="active site" description="Tele-AMP-histidine intermediate" evidence="2">
    <location>
        <position position="120"/>
    </location>
</feature>
<proteinExistence type="predicted"/>
<dbReference type="PANTHER" id="PTHR42997:SF1">
    <property type="entry name" value="AP-4-A PHOSPHORYLASE"/>
    <property type="match status" value="1"/>
</dbReference>
<dbReference type="PATRIC" id="fig|229920.5.peg.2541"/>
<dbReference type="Gene3D" id="3.30.428.10">
    <property type="entry name" value="HIT-like"/>
    <property type="match status" value="1"/>
</dbReference>
<dbReference type="OrthoDB" id="9784774at2"/>
<organism evidence="6 7">
    <name type="scientific">Leptolinea tardivitalis</name>
    <dbReference type="NCBI Taxonomy" id="229920"/>
    <lineage>
        <taxon>Bacteria</taxon>
        <taxon>Bacillati</taxon>
        <taxon>Chloroflexota</taxon>
        <taxon>Anaerolineae</taxon>
        <taxon>Anaerolineales</taxon>
        <taxon>Anaerolineaceae</taxon>
        <taxon>Leptolinea</taxon>
    </lineage>
</organism>
<dbReference type="InterPro" id="IPR011146">
    <property type="entry name" value="HIT-like"/>
</dbReference>
<dbReference type="PROSITE" id="PS51084">
    <property type="entry name" value="HIT_2"/>
    <property type="match status" value="1"/>
</dbReference>
<evidence type="ECO:0000259" key="5">
    <source>
        <dbReference type="PROSITE" id="PS51084"/>
    </source>
</evidence>
<comment type="caution">
    <text evidence="6">The sequence shown here is derived from an EMBL/GenBank/DDBJ whole genome shotgun (WGS) entry which is preliminary data.</text>
</comment>
<evidence type="ECO:0000256" key="3">
    <source>
        <dbReference type="PIRSR" id="PIRSR639383-2"/>
    </source>
</evidence>
<evidence type="ECO:0000256" key="4">
    <source>
        <dbReference type="PROSITE-ProRule" id="PRU00464"/>
    </source>
</evidence>
<gene>
    <name evidence="6" type="ORF">ADM99_04405</name>
</gene>
<dbReference type="EMBL" id="LGCK01000006">
    <property type="protein sequence ID" value="KPL73442.1"/>
    <property type="molecule type" value="Genomic_DNA"/>
</dbReference>
<dbReference type="InterPro" id="IPR036265">
    <property type="entry name" value="HIT-like_sf"/>
</dbReference>
<feature type="domain" description="HIT" evidence="5">
    <location>
        <begin position="23"/>
        <end position="133"/>
    </location>
</feature>
<dbReference type="GO" id="GO:0016787">
    <property type="term" value="F:hydrolase activity"/>
    <property type="evidence" value="ECO:0007669"/>
    <property type="project" value="UniProtKB-KW"/>
</dbReference>
<dbReference type="InterPro" id="IPR039383">
    <property type="entry name" value="FHIT"/>
</dbReference>
<dbReference type="Proteomes" id="UP000050430">
    <property type="component" value="Unassembled WGS sequence"/>
</dbReference>
<evidence type="ECO:0000256" key="1">
    <source>
        <dbReference type="ARBA" id="ARBA00022741"/>
    </source>
</evidence>
<feature type="binding site" evidence="3">
    <location>
        <position position="50"/>
    </location>
    <ligand>
        <name>substrate</name>
    </ligand>
</feature>
<dbReference type="Pfam" id="PF01230">
    <property type="entry name" value="HIT"/>
    <property type="match status" value="1"/>
</dbReference>
<dbReference type="STRING" id="229920.ADM99_04405"/>
<accession>A0A0N8GLU1</accession>
<keyword evidence="6" id="KW-0378">Hydrolase</keyword>
<feature type="binding site" evidence="3">
    <location>
        <begin position="112"/>
        <end position="115"/>
    </location>
    <ligand>
        <name>substrate</name>
    </ligand>
</feature>
<sequence length="160" mass="18137">MDHIWSPWRMKYIMNHEHKGGCIFCDALECSDGVENLIAYRGKRAFVILNRFPYTSGHLMVVPIEHKPSMEDLDTETLTEIMVLVNKSLKILRMVYTPEGFNVGSNIGSVAGAGVASHVHFHIVPRWGGDTNFITTTGMVRVIPEELSQTYERICLAWNK</sequence>
<dbReference type="PANTHER" id="PTHR42997">
    <property type="entry name" value="HIT FAMILY HYDROLASE"/>
    <property type="match status" value="1"/>
</dbReference>
<dbReference type="SUPFAM" id="SSF54197">
    <property type="entry name" value="HIT-like"/>
    <property type="match status" value="1"/>
</dbReference>
<dbReference type="InterPro" id="IPR052908">
    <property type="entry name" value="AP-4-A_phosphorylase"/>
</dbReference>
<feature type="short sequence motif" description="Histidine triad motif" evidence="4">
    <location>
        <begin position="118"/>
        <end position="122"/>
    </location>
</feature>